<evidence type="ECO:0000259" key="13">
    <source>
        <dbReference type="Pfam" id="PF18404"/>
    </source>
</evidence>
<reference evidence="14 15" key="1">
    <citation type="journal article" date="2017" name="PLoS Biol.">
        <title>The sea cucumber genome provides insights into morphological evolution and visceral regeneration.</title>
        <authorList>
            <person name="Zhang X."/>
            <person name="Sun L."/>
            <person name="Yuan J."/>
            <person name="Sun Y."/>
            <person name="Gao Y."/>
            <person name="Zhang L."/>
            <person name="Li S."/>
            <person name="Dai H."/>
            <person name="Hamel J.F."/>
            <person name="Liu C."/>
            <person name="Yu Y."/>
            <person name="Liu S."/>
            <person name="Lin W."/>
            <person name="Guo K."/>
            <person name="Jin S."/>
            <person name="Xu P."/>
            <person name="Storey K.B."/>
            <person name="Huan P."/>
            <person name="Zhang T."/>
            <person name="Zhou Y."/>
            <person name="Zhang J."/>
            <person name="Lin C."/>
            <person name="Li X."/>
            <person name="Xing L."/>
            <person name="Huo D."/>
            <person name="Sun M."/>
            <person name="Wang L."/>
            <person name="Mercier A."/>
            <person name="Li F."/>
            <person name="Yang H."/>
            <person name="Xiang J."/>
        </authorList>
    </citation>
    <scope>NUCLEOTIDE SEQUENCE [LARGE SCALE GENOMIC DNA]</scope>
    <source>
        <strain evidence="14">Shaxun</strain>
        <tissue evidence="14">Muscle</tissue>
    </source>
</reference>
<dbReference type="EMBL" id="MRZV01000490">
    <property type="protein sequence ID" value="PIK48950.1"/>
    <property type="molecule type" value="Genomic_DNA"/>
</dbReference>
<comment type="function">
    <text evidence="10">Recognizes glycoproteins with minor folding defects. Reglucosylates single N-glycans near the misfolded part of the protein, thus providing quality control for protein folding in the endoplasmic reticulum. Reglucosylated proteins are recognized by calreticulin for recycling to the endoplasmic reticulum and refolding or degradation.</text>
</comment>
<dbReference type="FunFam" id="3.90.550.10:FF:000004">
    <property type="entry name" value="UDP-glucose glycoprotein glucosyltransferase 1"/>
    <property type="match status" value="1"/>
</dbReference>
<comment type="catalytic activity">
    <reaction evidence="11">
        <text>N(4)-(alpha-D-Man-(1-&gt;2)-alpha-D-Man-(1-&gt;2)-alpha-D-Man-(1-&gt;3)-[alpha-D-Man-(1-&gt;2)-alpha-D-Man-(1-&gt;3)-[alpha-D-Man-(1-&gt;2)-alpha-D-Man-(1-&gt;6)]-alpha-D-Man-(1-&gt;6)]-beta-D-Man-(1-&gt;4)-beta-D-GlcNAc-(1-&gt;4)-beta-D-GlcNAc)-L-asparaginyl-[protein] (N-glucan mannose isomer 9A1,2,3B1,2,3) + UDP-alpha-D-glucose = N(4)-(alpha-D-Glc-(1-&gt;3)-alpha-D-Man-(1-&gt;2)-alpha-D-Man-(1-&gt;2)-alpha-D-Man-(1-&gt;3)-[alpha-D-Man-(1-&gt;2)-alpha-D-Man-(1-&gt;3)-[alpha-D-Man-(1-&gt;2)-alpha-D-Man-(1-&gt;6)]-alpha-D-Man-(1-&gt;6)]-beta-D-Man-(1-&gt;4)-beta-D-GlcNAc-(1-&gt;4)-beta-D-GlcNAc)-L-asparaginyl-[protein] + UDP + H(+)</text>
        <dbReference type="Rhea" id="RHEA:61304"/>
        <dbReference type="Rhea" id="RHEA-COMP:14356"/>
        <dbReference type="Rhea" id="RHEA-COMP:14357"/>
        <dbReference type="ChEBI" id="CHEBI:15378"/>
        <dbReference type="ChEBI" id="CHEBI:58223"/>
        <dbReference type="ChEBI" id="CHEBI:58885"/>
        <dbReference type="ChEBI" id="CHEBI:59080"/>
        <dbReference type="ChEBI" id="CHEBI:139493"/>
    </reaction>
</comment>
<feature type="domain" description="Glucosyltransferase 24 catalytic" evidence="13">
    <location>
        <begin position="84"/>
        <end position="351"/>
    </location>
</feature>
<evidence type="ECO:0000256" key="4">
    <source>
        <dbReference type="ARBA" id="ARBA00006351"/>
    </source>
</evidence>
<protein>
    <submittedName>
        <fullName evidence="14">Putative UDP-glucose:glycoprotein glucosyltransferase 1-like</fullName>
    </submittedName>
</protein>
<name>A0A2G8KLX6_STIJA</name>
<dbReference type="GO" id="GO:0018279">
    <property type="term" value="P:protein N-linked glycosylation via asparagine"/>
    <property type="evidence" value="ECO:0007669"/>
    <property type="project" value="TreeGrafter"/>
</dbReference>
<evidence type="ECO:0000256" key="3">
    <source>
        <dbReference type="ARBA" id="ARBA00004922"/>
    </source>
</evidence>
<dbReference type="InterPro" id="IPR029044">
    <property type="entry name" value="Nucleotide-diphossugar_trans"/>
</dbReference>
<dbReference type="GO" id="GO:0003980">
    <property type="term" value="F:UDP-glucose:glycoprotein glucosyltransferase activity"/>
    <property type="evidence" value="ECO:0007669"/>
    <property type="project" value="InterPro"/>
</dbReference>
<keyword evidence="8" id="KW-0256">Endoplasmic reticulum</keyword>
<comment type="caution">
    <text evidence="14">The sequence shown here is derived from an EMBL/GenBank/DDBJ whole genome shotgun (WGS) entry which is preliminary data.</text>
</comment>
<comment type="similarity">
    <text evidence="4">Belongs to the glycosyltransferase 8 family.</text>
</comment>
<dbReference type="STRING" id="307972.A0A2G8KLX6"/>
<evidence type="ECO:0000256" key="5">
    <source>
        <dbReference type="ARBA" id="ARBA00022676"/>
    </source>
</evidence>
<dbReference type="Proteomes" id="UP000230750">
    <property type="component" value="Unassembled WGS sequence"/>
</dbReference>
<feature type="compositionally biased region" description="Polar residues" evidence="12">
    <location>
        <begin position="1"/>
        <end position="13"/>
    </location>
</feature>
<comment type="cofactor">
    <cofactor evidence="1">
        <name>Ca(2+)</name>
        <dbReference type="ChEBI" id="CHEBI:29108"/>
    </cofactor>
</comment>
<comment type="pathway">
    <text evidence="3">Protein modification; protein glycosylation.</text>
</comment>
<dbReference type="GO" id="GO:0005788">
    <property type="term" value="C:endoplasmic reticulum lumen"/>
    <property type="evidence" value="ECO:0007669"/>
    <property type="project" value="UniProtKB-SubCell"/>
</dbReference>
<dbReference type="PANTHER" id="PTHR11226">
    <property type="entry name" value="UDP-GLUCOSE GLYCOPROTEIN:GLUCOSYLTRANSFERASE"/>
    <property type="match status" value="1"/>
</dbReference>
<dbReference type="GO" id="GO:0036503">
    <property type="term" value="P:ERAD pathway"/>
    <property type="evidence" value="ECO:0007669"/>
    <property type="project" value="TreeGrafter"/>
</dbReference>
<evidence type="ECO:0000256" key="1">
    <source>
        <dbReference type="ARBA" id="ARBA00001913"/>
    </source>
</evidence>
<evidence type="ECO:0000313" key="14">
    <source>
        <dbReference type="EMBL" id="PIK48950.1"/>
    </source>
</evidence>
<dbReference type="Gene3D" id="3.90.550.10">
    <property type="entry name" value="Spore Coat Polysaccharide Biosynthesis Protein SpsA, Chain A"/>
    <property type="match status" value="1"/>
</dbReference>
<keyword evidence="5" id="KW-0328">Glycosyltransferase</keyword>
<sequence>MGSTLEISSNVQKQDQKKNENSSLQMSLNKKEGRESESLLSAQEEEDKENVEGGIWDSLQSSFASFTGTGDKGTLSQVDEKETLNIFSLASGHLYERLLRLMMLSVLKNTQSKVKFWFLKNHLSPTFKEFIPYMAEEYGFDFELVQYKWPRWLNQQTEKQRIIWAYKILFLDVLFPLSVKKIIFVDADQIVRADLQELADFDLKGAPYGYTPFCDSRKEMDGFRFWKSGYWASHLAGRKYHISALYVVDLVKFRKIAAGDRLRGQYQSLSQDPNSLSNLDQDLPNNMIHQVAIRSLPQEWLWCETWCSDSELAKAKTIDLCNNPLTKEPKLHAAVRILPEWTVYDNEIKQLQQRVLRKLEEEEDEEDDLNLNKAKDDHEEL</sequence>
<feature type="region of interest" description="Disordered" evidence="12">
    <location>
        <begin position="359"/>
        <end position="381"/>
    </location>
</feature>
<keyword evidence="7" id="KW-0732">Signal</keyword>
<evidence type="ECO:0000256" key="7">
    <source>
        <dbReference type="ARBA" id="ARBA00022729"/>
    </source>
</evidence>
<dbReference type="SUPFAM" id="SSF53448">
    <property type="entry name" value="Nucleotide-diphospho-sugar transferases"/>
    <property type="match status" value="1"/>
</dbReference>
<accession>A0A2G8KLX6</accession>
<gene>
    <name evidence="14" type="ORF">BSL78_14163</name>
</gene>
<evidence type="ECO:0000256" key="2">
    <source>
        <dbReference type="ARBA" id="ARBA00004319"/>
    </source>
</evidence>
<keyword evidence="9" id="KW-0325">Glycoprotein</keyword>
<dbReference type="GO" id="GO:0051082">
    <property type="term" value="F:unfolded protein binding"/>
    <property type="evidence" value="ECO:0007669"/>
    <property type="project" value="TreeGrafter"/>
</dbReference>
<dbReference type="InterPro" id="IPR009448">
    <property type="entry name" value="UDP-g_GGtrans"/>
</dbReference>
<evidence type="ECO:0000313" key="15">
    <source>
        <dbReference type="Proteomes" id="UP000230750"/>
    </source>
</evidence>
<evidence type="ECO:0000256" key="8">
    <source>
        <dbReference type="ARBA" id="ARBA00022824"/>
    </source>
</evidence>
<organism evidence="14 15">
    <name type="scientific">Stichopus japonicus</name>
    <name type="common">Sea cucumber</name>
    <dbReference type="NCBI Taxonomy" id="307972"/>
    <lineage>
        <taxon>Eukaryota</taxon>
        <taxon>Metazoa</taxon>
        <taxon>Echinodermata</taxon>
        <taxon>Eleutherozoa</taxon>
        <taxon>Echinozoa</taxon>
        <taxon>Holothuroidea</taxon>
        <taxon>Aspidochirotacea</taxon>
        <taxon>Aspidochirotida</taxon>
        <taxon>Stichopodidae</taxon>
        <taxon>Apostichopus</taxon>
    </lineage>
</organism>
<proteinExistence type="inferred from homology"/>
<dbReference type="InterPro" id="IPR040497">
    <property type="entry name" value="Glyco_transf_24"/>
</dbReference>
<dbReference type="Pfam" id="PF18404">
    <property type="entry name" value="Glyco_transf_24"/>
    <property type="match status" value="1"/>
</dbReference>
<dbReference type="PANTHER" id="PTHR11226:SF0">
    <property type="entry name" value="UDP-GLUCOSE:GLYCOPROTEIN GLUCOSYLTRANSFERASE"/>
    <property type="match status" value="1"/>
</dbReference>
<feature type="region of interest" description="Disordered" evidence="12">
    <location>
        <begin position="1"/>
        <end position="51"/>
    </location>
</feature>
<keyword evidence="6 14" id="KW-0808">Transferase</keyword>
<dbReference type="OrthoDB" id="27683at2759"/>
<comment type="subcellular location">
    <subcellularLocation>
        <location evidence="2">Endoplasmic reticulum lumen</location>
    </subcellularLocation>
</comment>
<keyword evidence="15" id="KW-1185">Reference proteome</keyword>
<evidence type="ECO:0000256" key="9">
    <source>
        <dbReference type="ARBA" id="ARBA00023180"/>
    </source>
</evidence>
<dbReference type="CDD" id="cd06432">
    <property type="entry name" value="GT8_HUGT1_C_like"/>
    <property type="match status" value="1"/>
</dbReference>
<evidence type="ECO:0000256" key="12">
    <source>
        <dbReference type="SAM" id="MobiDB-lite"/>
    </source>
</evidence>
<evidence type="ECO:0000256" key="11">
    <source>
        <dbReference type="ARBA" id="ARBA00048456"/>
    </source>
</evidence>
<dbReference type="AlphaFoldDB" id="A0A2G8KLX6"/>
<evidence type="ECO:0000256" key="10">
    <source>
        <dbReference type="ARBA" id="ARBA00045874"/>
    </source>
</evidence>
<evidence type="ECO:0000256" key="6">
    <source>
        <dbReference type="ARBA" id="ARBA00022679"/>
    </source>
</evidence>